<dbReference type="EMBL" id="DXGG01000129">
    <property type="protein sequence ID" value="HIW87402.1"/>
    <property type="molecule type" value="Genomic_DNA"/>
</dbReference>
<dbReference type="SUPFAM" id="SSF54893">
    <property type="entry name" value="Aspartate carbamoyltransferase, Regulatory-chain, N-terminal domain"/>
    <property type="match status" value="1"/>
</dbReference>
<dbReference type="AlphaFoldDB" id="A0A9D1UGX0"/>
<name>A0A9D1UGX0_9BACT</name>
<comment type="caution">
    <text evidence="7">The sequence shown here is derived from an EMBL/GenBank/DDBJ whole genome shotgun (WGS) entry which is preliminary data.</text>
</comment>
<evidence type="ECO:0000313" key="7">
    <source>
        <dbReference type="EMBL" id="HIW87402.1"/>
    </source>
</evidence>
<comment type="function">
    <text evidence="4">Involved in allosteric regulation of aspartate carbamoyltransferase.</text>
</comment>
<keyword evidence="2 4" id="KW-0862">Zinc</keyword>
<dbReference type="Proteomes" id="UP000824267">
    <property type="component" value="Unassembled WGS sequence"/>
</dbReference>
<gene>
    <name evidence="4" type="primary">pyrI</name>
    <name evidence="7" type="ORF">IAC47_03915</name>
</gene>
<evidence type="ECO:0000256" key="4">
    <source>
        <dbReference type="HAMAP-Rule" id="MF_00002"/>
    </source>
</evidence>
<evidence type="ECO:0000256" key="2">
    <source>
        <dbReference type="ARBA" id="ARBA00022833"/>
    </source>
</evidence>
<dbReference type="GO" id="GO:0006207">
    <property type="term" value="P:'de novo' pyrimidine nucleobase biosynthetic process"/>
    <property type="evidence" value="ECO:0007669"/>
    <property type="project" value="InterPro"/>
</dbReference>
<sequence>MTGENKKELVVSAIDNGTVIDHIPASEVYKVVKILNLDEYQDEVLIGTNLKSKKYGTKGIIKVKNKFFEEKEVNKIALIAPNATLIVIRNYEVVEKRKLDIPDRVKNIVKCINPNCITNIEDIETDFRIVEKEPLKLQCHYCEKTMTNIRFKE</sequence>
<dbReference type="InterPro" id="IPR020545">
    <property type="entry name" value="Asp_carbamoyltransf_reg_N"/>
</dbReference>
<dbReference type="HAMAP" id="MF_00002">
    <property type="entry name" value="Asp_carb_tr_reg"/>
    <property type="match status" value="1"/>
</dbReference>
<dbReference type="SUPFAM" id="SSF57825">
    <property type="entry name" value="Aspartate carbamoyltransferase, Regulatory-chain, C-terminal domain"/>
    <property type="match status" value="1"/>
</dbReference>
<dbReference type="InterPro" id="IPR002801">
    <property type="entry name" value="Asp_carbamoylTrfase_reg"/>
</dbReference>
<keyword evidence="3 4" id="KW-0665">Pyrimidine biosynthesis</keyword>
<evidence type="ECO:0000256" key="1">
    <source>
        <dbReference type="ARBA" id="ARBA00022723"/>
    </source>
</evidence>
<dbReference type="GO" id="GO:0006221">
    <property type="term" value="P:pyrimidine nucleotide biosynthetic process"/>
    <property type="evidence" value="ECO:0007669"/>
    <property type="project" value="UniProtKB-UniRule"/>
</dbReference>
<dbReference type="Pfam" id="PF01948">
    <property type="entry name" value="PyrI"/>
    <property type="match status" value="1"/>
</dbReference>
<feature type="binding site" evidence="4">
    <location>
        <position position="142"/>
    </location>
    <ligand>
        <name>Zn(2+)</name>
        <dbReference type="ChEBI" id="CHEBI:29105"/>
    </ligand>
</feature>
<comment type="similarity">
    <text evidence="4">Belongs to the PyrI family.</text>
</comment>
<dbReference type="InterPro" id="IPR036792">
    <property type="entry name" value="Asp_carbatrfase_reg_C_sf"/>
</dbReference>
<dbReference type="Pfam" id="PF02748">
    <property type="entry name" value="PyrI_C"/>
    <property type="match status" value="1"/>
</dbReference>
<reference evidence="7" key="1">
    <citation type="journal article" date="2021" name="PeerJ">
        <title>Extensive microbial diversity within the chicken gut microbiome revealed by metagenomics and culture.</title>
        <authorList>
            <person name="Gilroy R."/>
            <person name="Ravi A."/>
            <person name="Getino M."/>
            <person name="Pursley I."/>
            <person name="Horton D.L."/>
            <person name="Alikhan N.F."/>
            <person name="Baker D."/>
            <person name="Gharbi K."/>
            <person name="Hall N."/>
            <person name="Watson M."/>
            <person name="Adriaenssens E.M."/>
            <person name="Foster-Nyarko E."/>
            <person name="Jarju S."/>
            <person name="Secka A."/>
            <person name="Antonio M."/>
            <person name="Oren A."/>
            <person name="Chaudhuri R.R."/>
            <person name="La Ragione R."/>
            <person name="Hildebrand F."/>
            <person name="Pallen M.J."/>
        </authorList>
    </citation>
    <scope>NUCLEOTIDE SEQUENCE</scope>
    <source>
        <strain evidence="7">Gambia16-930</strain>
    </source>
</reference>
<evidence type="ECO:0000259" key="6">
    <source>
        <dbReference type="Pfam" id="PF02748"/>
    </source>
</evidence>
<keyword evidence="1 4" id="KW-0479">Metal-binding</keyword>
<dbReference type="Gene3D" id="2.30.30.20">
    <property type="entry name" value="Aspartate carbamoyltransferase regulatory subunit, C-terminal domain"/>
    <property type="match status" value="1"/>
</dbReference>
<proteinExistence type="inferred from homology"/>
<feature type="binding site" evidence="4">
    <location>
        <position position="139"/>
    </location>
    <ligand>
        <name>Zn(2+)</name>
        <dbReference type="ChEBI" id="CHEBI:29105"/>
    </ligand>
</feature>
<dbReference type="Gene3D" id="3.30.70.140">
    <property type="entry name" value="Aspartate carbamoyltransferase regulatory subunit, N-terminal domain"/>
    <property type="match status" value="1"/>
</dbReference>
<feature type="binding site" evidence="4">
    <location>
        <position position="116"/>
    </location>
    <ligand>
        <name>Zn(2+)</name>
        <dbReference type="ChEBI" id="CHEBI:29105"/>
    </ligand>
</feature>
<comment type="cofactor">
    <cofactor evidence="4">
        <name>Zn(2+)</name>
        <dbReference type="ChEBI" id="CHEBI:29105"/>
    </cofactor>
    <text evidence="4">Binds 1 zinc ion per subunit.</text>
</comment>
<reference evidence="7" key="2">
    <citation type="submission" date="2021-04" db="EMBL/GenBank/DDBJ databases">
        <authorList>
            <person name="Gilroy R."/>
        </authorList>
    </citation>
    <scope>NUCLEOTIDE SEQUENCE</scope>
    <source>
        <strain evidence="7">Gambia16-930</strain>
    </source>
</reference>
<evidence type="ECO:0000313" key="8">
    <source>
        <dbReference type="Proteomes" id="UP000824267"/>
    </source>
</evidence>
<protein>
    <recommendedName>
        <fullName evidence="4">Aspartate carbamoyltransferase regulatory chain</fullName>
    </recommendedName>
</protein>
<dbReference type="NCBIfam" id="TIGR00240">
    <property type="entry name" value="ATCase_reg"/>
    <property type="match status" value="1"/>
</dbReference>
<dbReference type="InterPro" id="IPR036793">
    <property type="entry name" value="Asp_carbatrfase_reg_N_sf"/>
</dbReference>
<dbReference type="GO" id="GO:0046872">
    <property type="term" value="F:metal ion binding"/>
    <property type="evidence" value="ECO:0007669"/>
    <property type="project" value="UniProtKB-KW"/>
</dbReference>
<evidence type="ECO:0000256" key="3">
    <source>
        <dbReference type="ARBA" id="ARBA00022975"/>
    </source>
</evidence>
<dbReference type="GO" id="GO:0009347">
    <property type="term" value="C:aspartate carbamoyltransferase complex"/>
    <property type="evidence" value="ECO:0007669"/>
    <property type="project" value="InterPro"/>
</dbReference>
<accession>A0A9D1UGX0</accession>
<evidence type="ECO:0000259" key="5">
    <source>
        <dbReference type="Pfam" id="PF01948"/>
    </source>
</evidence>
<feature type="domain" description="Aspartate carbamoyltransferase regulatory subunit C-terminal" evidence="6">
    <location>
        <begin position="104"/>
        <end position="148"/>
    </location>
</feature>
<feature type="binding site" evidence="4">
    <location>
        <position position="111"/>
    </location>
    <ligand>
        <name>Zn(2+)</name>
        <dbReference type="ChEBI" id="CHEBI:29105"/>
    </ligand>
</feature>
<feature type="domain" description="Aspartate carbamoyltransferase regulatory subunit N-terminal" evidence="5">
    <location>
        <begin position="10"/>
        <end position="99"/>
    </location>
</feature>
<dbReference type="InterPro" id="IPR020542">
    <property type="entry name" value="Asp_carbamoyltrfase_reg_C"/>
</dbReference>
<dbReference type="PANTHER" id="PTHR35805">
    <property type="entry name" value="ASPARTATE CARBAMOYLTRANSFERASE REGULATORY CHAIN"/>
    <property type="match status" value="1"/>
</dbReference>
<dbReference type="PANTHER" id="PTHR35805:SF1">
    <property type="entry name" value="ASPARTATE CARBAMOYLTRANSFERASE REGULATORY CHAIN"/>
    <property type="match status" value="1"/>
</dbReference>
<comment type="subunit">
    <text evidence="4">Contains catalytic and regulatory chains.</text>
</comment>
<organism evidence="7 8">
    <name type="scientific">Candidatus Onthomorpha intestinigallinarum</name>
    <dbReference type="NCBI Taxonomy" id="2840880"/>
    <lineage>
        <taxon>Bacteria</taxon>
        <taxon>Pseudomonadati</taxon>
        <taxon>Bacteroidota</taxon>
        <taxon>Bacteroidia</taxon>
        <taxon>Bacteroidales</taxon>
        <taxon>Candidatus Onthomorpha</taxon>
    </lineage>
</organism>